<organism evidence="1 2">
    <name type="scientific">Microctonus aethiopoides</name>
    <dbReference type="NCBI Taxonomy" id="144406"/>
    <lineage>
        <taxon>Eukaryota</taxon>
        <taxon>Metazoa</taxon>
        <taxon>Ecdysozoa</taxon>
        <taxon>Arthropoda</taxon>
        <taxon>Hexapoda</taxon>
        <taxon>Insecta</taxon>
        <taxon>Pterygota</taxon>
        <taxon>Neoptera</taxon>
        <taxon>Endopterygota</taxon>
        <taxon>Hymenoptera</taxon>
        <taxon>Apocrita</taxon>
        <taxon>Ichneumonoidea</taxon>
        <taxon>Braconidae</taxon>
        <taxon>Euphorinae</taxon>
        <taxon>Microctonus</taxon>
    </lineage>
</organism>
<reference evidence="1" key="1">
    <citation type="journal article" date="2023" name="bioRxiv">
        <title>Scaffold-level genome assemblies of two parasitoid biocontrol wasps reveal the parthenogenesis mechanism and an associated novel virus.</title>
        <authorList>
            <person name="Inwood S."/>
            <person name="Skelly J."/>
            <person name="Guhlin J."/>
            <person name="Harrop T."/>
            <person name="Goldson S."/>
            <person name="Dearden P."/>
        </authorList>
    </citation>
    <scope>NUCLEOTIDE SEQUENCE</scope>
    <source>
        <strain evidence="1">Irish</strain>
        <tissue evidence="1">Whole body</tissue>
    </source>
</reference>
<reference evidence="1" key="2">
    <citation type="submission" date="2023-03" db="EMBL/GenBank/DDBJ databases">
        <authorList>
            <person name="Inwood S.N."/>
            <person name="Skelly J.G."/>
            <person name="Guhlin J."/>
            <person name="Harrop T.W.R."/>
            <person name="Goldson S.G."/>
            <person name="Dearden P.K."/>
        </authorList>
    </citation>
    <scope>NUCLEOTIDE SEQUENCE</scope>
    <source>
        <strain evidence="1">Irish</strain>
        <tissue evidence="1">Whole body</tissue>
    </source>
</reference>
<accession>A0AA39FXA6</accession>
<dbReference type="AlphaFoldDB" id="A0AA39FXA6"/>
<dbReference type="InterPro" id="IPR006616">
    <property type="entry name" value="DM9_repeat"/>
</dbReference>
<protein>
    <submittedName>
        <fullName evidence="1">Uncharacterized protein</fullName>
    </submittedName>
</protein>
<dbReference type="EMBL" id="JAQQBS010000001">
    <property type="protein sequence ID" value="KAK0177241.1"/>
    <property type="molecule type" value="Genomic_DNA"/>
</dbReference>
<dbReference type="Proteomes" id="UP001168990">
    <property type="component" value="Unassembled WGS sequence"/>
</dbReference>
<keyword evidence="2" id="KW-1185">Reference proteome</keyword>
<gene>
    <name evidence="1" type="ORF">PV328_001317</name>
</gene>
<dbReference type="SMART" id="SM00696">
    <property type="entry name" value="DM9"/>
    <property type="match status" value="1"/>
</dbReference>
<evidence type="ECO:0000313" key="1">
    <source>
        <dbReference type="EMBL" id="KAK0177241.1"/>
    </source>
</evidence>
<name>A0AA39FXA6_9HYME</name>
<comment type="caution">
    <text evidence="1">The sequence shown here is derived from an EMBL/GenBank/DDBJ whole genome shotgun (WGS) entry which is preliminary data.</text>
</comment>
<dbReference type="Pfam" id="PF11901">
    <property type="entry name" value="DM9"/>
    <property type="match status" value="1"/>
</dbReference>
<proteinExistence type="predicted"/>
<sequence length="170" mass="19365">MENYNPPPLNIKITSSAFNRVLFSPSINKYKWVEYTPVLWNDTKLVKTNGTNSGSYVVAHSIYSENMTFVVGANINLQNLTIEIEPLYQISGTNPKIEVLLAEPGHYEWIKSSNGTIEKNAIEGGKMENETIYVCRIENRAGWMTPSKRRCDSNLLLTYKSTYDLLIHKI</sequence>
<evidence type="ECO:0000313" key="2">
    <source>
        <dbReference type="Proteomes" id="UP001168990"/>
    </source>
</evidence>